<dbReference type="OrthoDB" id="1470350at2759"/>
<evidence type="ECO:0000313" key="11">
    <source>
        <dbReference type="Proteomes" id="UP000235965"/>
    </source>
</evidence>
<dbReference type="AlphaFoldDB" id="A0A2J7QEQ9"/>
<dbReference type="InterPro" id="IPR017972">
    <property type="entry name" value="Cyt_P450_CS"/>
</dbReference>
<dbReference type="PROSITE" id="PS00086">
    <property type="entry name" value="CYTOCHROME_P450"/>
    <property type="match status" value="1"/>
</dbReference>
<dbReference type="Gene3D" id="1.10.630.10">
    <property type="entry name" value="Cytochrome P450"/>
    <property type="match status" value="1"/>
</dbReference>
<dbReference type="InterPro" id="IPR001128">
    <property type="entry name" value="Cyt_P450"/>
</dbReference>
<dbReference type="InterPro" id="IPR050196">
    <property type="entry name" value="Cytochrome_P450_Monoox"/>
</dbReference>
<evidence type="ECO:0000256" key="3">
    <source>
        <dbReference type="ARBA" id="ARBA00022617"/>
    </source>
</evidence>
<evidence type="ECO:0000256" key="8">
    <source>
        <dbReference type="PIRSR" id="PIRSR602401-1"/>
    </source>
</evidence>
<gene>
    <name evidence="10" type="ORF">B7P43_G10180</name>
</gene>
<dbReference type="Pfam" id="PF00067">
    <property type="entry name" value="p450"/>
    <property type="match status" value="1"/>
</dbReference>
<evidence type="ECO:0000256" key="6">
    <source>
        <dbReference type="ARBA" id="ARBA00023004"/>
    </source>
</evidence>
<keyword evidence="7 9" id="KW-0503">Monooxygenase</keyword>
<dbReference type="SUPFAM" id="SSF48264">
    <property type="entry name" value="Cytochrome P450"/>
    <property type="match status" value="1"/>
</dbReference>
<dbReference type="Proteomes" id="UP000235965">
    <property type="component" value="Unassembled WGS sequence"/>
</dbReference>
<comment type="similarity">
    <text evidence="2 9">Belongs to the cytochrome P450 family.</text>
</comment>
<dbReference type="GO" id="GO:0020037">
    <property type="term" value="F:heme binding"/>
    <property type="evidence" value="ECO:0007669"/>
    <property type="project" value="InterPro"/>
</dbReference>
<keyword evidence="4 8" id="KW-0479">Metal-binding</keyword>
<dbReference type="GO" id="GO:0004497">
    <property type="term" value="F:monooxygenase activity"/>
    <property type="evidence" value="ECO:0007669"/>
    <property type="project" value="UniProtKB-KW"/>
</dbReference>
<dbReference type="EMBL" id="NEVH01015306">
    <property type="protein sequence ID" value="PNF27069.1"/>
    <property type="molecule type" value="Genomic_DNA"/>
</dbReference>
<evidence type="ECO:0000256" key="7">
    <source>
        <dbReference type="ARBA" id="ARBA00023033"/>
    </source>
</evidence>
<evidence type="ECO:0000256" key="4">
    <source>
        <dbReference type="ARBA" id="ARBA00022723"/>
    </source>
</evidence>
<dbReference type="InterPro" id="IPR036396">
    <property type="entry name" value="Cyt_P450_sf"/>
</dbReference>
<keyword evidence="5 9" id="KW-0560">Oxidoreductase</keyword>
<dbReference type="GO" id="GO:0016705">
    <property type="term" value="F:oxidoreductase activity, acting on paired donors, with incorporation or reduction of molecular oxygen"/>
    <property type="evidence" value="ECO:0007669"/>
    <property type="project" value="InterPro"/>
</dbReference>
<dbReference type="PANTHER" id="PTHR24291:SF209">
    <property type="entry name" value="CYTOCHROME P450-LIKE PROTEIN"/>
    <property type="match status" value="1"/>
</dbReference>
<evidence type="ECO:0000256" key="9">
    <source>
        <dbReference type="RuleBase" id="RU000461"/>
    </source>
</evidence>
<proteinExistence type="inferred from homology"/>
<comment type="caution">
    <text evidence="10">The sequence shown here is derived from an EMBL/GenBank/DDBJ whole genome shotgun (WGS) entry which is preliminary data.</text>
</comment>
<evidence type="ECO:0000256" key="5">
    <source>
        <dbReference type="ARBA" id="ARBA00023002"/>
    </source>
</evidence>
<dbReference type="PRINTS" id="PR00463">
    <property type="entry name" value="EP450I"/>
</dbReference>
<comment type="cofactor">
    <cofactor evidence="1 8">
        <name>heme</name>
        <dbReference type="ChEBI" id="CHEBI:30413"/>
    </cofactor>
</comment>
<dbReference type="InterPro" id="IPR002401">
    <property type="entry name" value="Cyt_P450_E_grp-I"/>
</dbReference>
<keyword evidence="11" id="KW-1185">Reference proteome</keyword>
<evidence type="ECO:0000256" key="1">
    <source>
        <dbReference type="ARBA" id="ARBA00001971"/>
    </source>
</evidence>
<dbReference type="PANTHER" id="PTHR24291">
    <property type="entry name" value="CYTOCHROME P450 FAMILY 4"/>
    <property type="match status" value="1"/>
</dbReference>
<keyword evidence="3 8" id="KW-0349">Heme</keyword>
<evidence type="ECO:0000313" key="10">
    <source>
        <dbReference type="EMBL" id="PNF27069.1"/>
    </source>
</evidence>
<dbReference type="GO" id="GO:0005506">
    <property type="term" value="F:iron ion binding"/>
    <property type="evidence" value="ECO:0007669"/>
    <property type="project" value="InterPro"/>
</dbReference>
<evidence type="ECO:0000256" key="2">
    <source>
        <dbReference type="ARBA" id="ARBA00010617"/>
    </source>
</evidence>
<feature type="binding site" description="axial binding residue" evidence="8">
    <location>
        <position position="455"/>
    </location>
    <ligand>
        <name>heme</name>
        <dbReference type="ChEBI" id="CHEBI:30413"/>
    </ligand>
    <ligandPart>
        <name>Fe</name>
        <dbReference type="ChEBI" id="CHEBI:18248"/>
    </ligandPart>
</feature>
<accession>A0A2J7QEQ9</accession>
<protein>
    <submittedName>
        <fullName evidence="10">Cytochrome P450 4C1</fullName>
    </submittedName>
</protein>
<dbReference type="PRINTS" id="PR00385">
    <property type="entry name" value="P450"/>
</dbReference>
<keyword evidence="6 8" id="KW-0408">Iron</keyword>
<organism evidence="10 11">
    <name type="scientific">Cryptotermes secundus</name>
    <dbReference type="NCBI Taxonomy" id="105785"/>
    <lineage>
        <taxon>Eukaryota</taxon>
        <taxon>Metazoa</taxon>
        <taxon>Ecdysozoa</taxon>
        <taxon>Arthropoda</taxon>
        <taxon>Hexapoda</taxon>
        <taxon>Insecta</taxon>
        <taxon>Pterygota</taxon>
        <taxon>Neoptera</taxon>
        <taxon>Polyneoptera</taxon>
        <taxon>Dictyoptera</taxon>
        <taxon>Blattodea</taxon>
        <taxon>Blattoidea</taxon>
        <taxon>Termitoidae</taxon>
        <taxon>Kalotermitidae</taxon>
        <taxon>Cryptotermitinae</taxon>
        <taxon>Cryptotermes</taxon>
    </lineage>
</organism>
<reference evidence="10 11" key="1">
    <citation type="submission" date="2017-12" db="EMBL/GenBank/DDBJ databases">
        <title>Hemimetabolous genomes reveal molecular basis of termite eusociality.</title>
        <authorList>
            <person name="Harrison M.C."/>
            <person name="Jongepier E."/>
            <person name="Robertson H.M."/>
            <person name="Arning N."/>
            <person name="Bitard-Feildel T."/>
            <person name="Chao H."/>
            <person name="Childers C.P."/>
            <person name="Dinh H."/>
            <person name="Doddapaneni H."/>
            <person name="Dugan S."/>
            <person name="Gowin J."/>
            <person name="Greiner C."/>
            <person name="Han Y."/>
            <person name="Hu H."/>
            <person name="Hughes D.S.T."/>
            <person name="Huylmans A.-K."/>
            <person name="Kemena C."/>
            <person name="Kremer L.P.M."/>
            <person name="Lee S.L."/>
            <person name="Lopez-Ezquerra A."/>
            <person name="Mallet L."/>
            <person name="Monroy-Kuhn J.M."/>
            <person name="Moser A."/>
            <person name="Murali S.C."/>
            <person name="Muzny D.M."/>
            <person name="Otani S."/>
            <person name="Piulachs M.-D."/>
            <person name="Poelchau M."/>
            <person name="Qu J."/>
            <person name="Schaub F."/>
            <person name="Wada-Katsumata A."/>
            <person name="Worley K.C."/>
            <person name="Xie Q."/>
            <person name="Ylla G."/>
            <person name="Poulsen M."/>
            <person name="Gibbs R.A."/>
            <person name="Schal C."/>
            <person name="Richards S."/>
            <person name="Belles X."/>
            <person name="Korb J."/>
            <person name="Bornberg-Bauer E."/>
        </authorList>
    </citation>
    <scope>NUCLEOTIDE SEQUENCE [LARGE SCALE GENOMIC DNA]</scope>
    <source>
        <tissue evidence="10">Whole body</tissue>
    </source>
</reference>
<sequence>MEAVTLLLGAALFIIAVLFLLPADKRKAKIARLVNKLHGPTQYPIFGTALPFLFIKRNETFKYITENHNTFRPIFRSWNGSVPNIHLLRPEDVEVILKSSDHLEKGHFYRLLHPWLGTGLLTSTGQKWHTHRKMITPTFHFSILDSFVEVFSDKSEILVSKLQKEVGSQGFNIYPYITKCALDIICETAMGTSTHAQDERGSDYVKAVYDLSEIIVNRIFRPWLHYDFIFRLSALGKRSDQCLGVLHGFTNKVIQERKALLSNVSSKPSFPQTEEDISISGRKRRKAFLDLLLEASNDGIRLTDEELREEVDTFMFEGHDTTSAGMCWALFLLGLHPDVQDKAYQEQESIFQGSDRTVTMKDLSEMKYLERVIKESLRLYPSVPSVARKLNKDVKIAGYDIPSGCTILTQIYFLHRNPDQFPNPEKFDPDNFLPERVAKRHPYAYIPFSAGPRNCIGQKFALLEEKTVLSYILRHYRLHSLDNRDSVNLLAELVLKPENGIRLTIKAR</sequence>
<name>A0A2J7QEQ9_9NEOP</name>